<keyword evidence="1" id="KW-0812">Transmembrane</keyword>
<dbReference type="Proteomes" id="UP000722989">
    <property type="component" value="Unassembled WGS sequence"/>
</dbReference>
<keyword evidence="1" id="KW-1133">Transmembrane helix</keyword>
<evidence type="ECO:0000313" key="3">
    <source>
        <dbReference type="Proteomes" id="UP000722989"/>
    </source>
</evidence>
<keyword evidence="3" id="KW-1185">Reference proteome</keyword>
<accession>A0ABX0XTB9</accession>
<comment type="caution">
    <text evidence="2">The sequence shown here is derived from an EMBL/GenBank/DDBJ whole genome shotgun (WGS) entry which is preliminary data.</text>
</comment>
<name>A0ABX0XTB9_9ACTN</name>
<organism evidence="2 3">
    <name type="scientific">Planosporangium thailandense</name>
    <dbReference type="NCBI Taxonomy" id="765197"/>
    <lineage>
        <taxon>Bacteria</taxon>
        <taxon>Bacillati</taxon>
        <taxon>Actinomycetota</taxon>
        <taxon>Actinomycetes</taxon>
        <taxon>Micromonosporales</taxon>
        <taxon>Micromonosporaceae</taxon>
        <taxon>Planosporangium</taxon>
    </lineage>
</organism>
<protein>
    <submittedName>
        <fullName evidence="2">DUF5326 family protein</fullName>
    </submittedName>
</protein>
<feature type="transmembrane region" description="Helical" evidence="1">
    <location>
        <begin position="7"/>
        <end position="28"/>
    </location>
</feature>
<gene>
    <name evidence="2" type="ORF">HC031_01880</name>
</gene>
<evidence type="ECO:0000313" key="2">
    <source>
        <dbReference type="EMBL" id="NJC68479.1"/>
    </source>
</evidence>
<proteinExistence type="predicted"/>
<dbReference type="EMBL" id="JAATVY010000001">
    <property type="protein sequence ID" value="NJC68479.1"/>
    <property type="molecule type" value="Genomic_DNA"/>
</dbReference>
<evidence type="ECO:0000256" key="1">
    <source>
        <dbReference type="SAM" id="Phobius"/>
    </source>
</evidence>
<sequence>MNTARLLAWLVLPLVGLVLLGTLAVWLFKALLGLAFYLVVGALVAGGAVYLYRRAKRAVGPGTRNRRRIEAAAQTYRTRDR</sequence>
<feature type="transmembrane region" description="Helical" evidence="1">
    <location>
        <begin position="34"/>
        <end position="52"/>
    </location>
</feature>
<dbReference type="RefSeq" id="WP_167923353.1">
    <property type="nucleotide sequence ID" value="NZ_JAATVY010000001.1"/>
</dbReference>
<keyword evidence="1" id="KW-0472">Membrane</keyword>
<reference evidence="2 3" key="1">
    <citation type="submission" date="2020-03" db="EMBL/GenBank/DDBJ databases">
        <title>WGS of the type strain of Planosporangium spp.</title>
        <authorList>
            <person name="Thawai C."/>
        </authorList>
    </citation>
    <scope>NUCLEOTIDE SEQUENCE [LARGE SCALE GENOMIC DNA]</scope>
    <source>
        <strain evidence="2 3">TBRC 5610</strain>
    </source>
</reference>